<dbReference type="InterPro" id="IPR001737">
    <property type="entry name" value="KsgA/Erm"/>
</dbReference>
<dbReference type="FunFam" id="3.40.50.150:FF:000006">
    <property type="entry name" value="Ribosomal RNA small subunit methyltransferase A"/>
    <property type="match status" value="1"/>
</dbReference>
<keyword evidence="6 7" id="KW-0694">RNA-binding</keyword>
<dbReference type="Pfam" id="PF00398">
    <property type="entry name" value="RrnaAD"/>
    <property type="match status" value="1"/>
</dbReference>
<feature type="binding site" evidence="7 8">
    <location>
        <position position="91"/>
    </location>
    <ligand>
        <name>S-adenosyl-L-methionine</name>
        <dbReference type="ChEBI" id="CHEBI:59789"/>
    </ligand>
</feature>
<sequence>MSNRVHLGHTARKRFGQNFLTDHNVINRIVGAIAPDNDHVMVEIGPGLGALTEPVASSIDKLTVVELDKDLVERLKEHPTLKDKLEIHQGDALNFDFTQLIEEDKELKVFGNLPYNISTPLMFHLFEFAEHIKNMHFMLQKEVVLRLSATPGTKAYGRLTVMAQYHCQVMPVLEVPPGCFTPAPKVDSAVVRLVPYKQKPWPCKDVDFLRHLTTTAFNMRRKTLRNNLKQMISDEEFQQLNIDSSLRPEQISVEQYVAMANLVLDRKAAEQT</sequence>
<evidence type="ECO:0000313" key="11">
    <source>
        <dbReference type="Proteomes" id="UP000189545"/>
    </source>
</evidence>
<evidence type="ECO:0000256" key="8">
    <source>
        <dbReference type="PROSITE-ProRule" id="PRU01026"/>
    </source>
</evidence>
<dbReference type="PROSITE" id="PS51689">
    <property type="entry name" value="SAM_RNA_A_N6_MT"/>
    <property type="match status" value="1"/>
</dbReference>
<dbReference type="SUPFAM" id="SSF53335">
    <property type="entry name" value="S-adenosyl-L-methionine-dependent methyltransferases"/>
    <property type="match status" value="1"/>
</dbReference>
<dbReference type="HAMAP" id="MF_00607">
    <property type="entry name" value="16SrRNA_methyltr_A"/>
    <property type="match status" value="1"/>
</dbReference>
<keyword evidence="1 7" id="KW-0963">Cytoplasm</keyword>
<evidence type="ECO:0000256" key="4">
    <source>
        <dbReference type="ARBA" id="ARBA00022679"/>
    </source>
</evidence>
<evidence type="ECO:0000313" key="10">
    <source>
        <dbReference type="EMBL" id="AQS39729.1"/>
    </source>
</evidence>
<evidence type="ECO:0000256" key="2">
    <source>
        <dbReference type="ARBA" id="ARBA00022552"/>
    </source>
</evidence>
<accession>A0A1S6HW55</accession>
<dbReference type="PANTHER" id="PTHR11727:SF7">
    <property type="entry name" value="DIMETHYLADENOSINE TRANSFERASE-RELATED"/>
    <property type="match status" value="1"/>
</dbReference>
<feature type="domain" description="Ribosomal RNA adenine methylase transferase N-terminal" evidence="9">
    <location>
        <begin position="25"/>
        <end position="197"/>
    </location>
</feature>
<evidence type="ECO:0000256" key="7">
    <source>
        <dbReference type="HAMAP-Rule" id="MF_00607"/>
    </source>
</evidence>
<dbReference type="CDD" id="cd02440">
    <property type="entry name" value="AdoMet_MTases"/>
    <property type="match status" value="1"/>
</dbReference>
<organism evidence="10 11">
    <name type="scientific">Shewanella psychrophila</name>
    <dbReference type="NCBI Taxonomy" id="225848"/>
    <lineage>
        <taxon>Bacteria</taxon>
        <taxon>Pseudomonadati</taxon>
        <taxon>Pseudomonadota</taxon>
        <taxon>Gammaproteobacteria</taxon>
        <taxon>Alteromonadales</taxon>
        <taxon>Shewanellaceae</taxon>
        <taxon>Shewanella</taxon>
    </lineage>
</organism>
<dbReference type="Proteomes" id="UP000189545">
    <property type="component" value="Chromosome"/>
</dbReference>
<dbReference type="InterPro" id="IPR020596">
    <property type="entry name" value="rRNA_Ade_Mease_Trfase_CS"/>
</dbReference>
<evidence type="ECO:0000259" key="9">
    <source>
        <dbReference type="SMART" id="SM00650"/>
    </source>
</evidence>
<feature type="binding site" evidence="7 8">
    <location>
        <position position="112"/>
    </location>
    <ligand>
        <name>S-adenosyl-L-methionine</name>
        <dbReference type="ChEBI" id="CHEBI:59789"/>
    </ligand>
</feature>
<comment type="function">
    <text evidence="7">Specifically dimethylates two adjacent adenosines (A1518 and A1519) in the loop of a conserved hairpin near the 3'-end of 16S rRNA in the 30S particle. May play a critical role in biogenesis of 30S subunits.</text>
</comment>
<dbReference type="GO" id="GO:0005829">
    <property type="term" value="C:cytosol"/>
    <property type="evidence" value="ECO:0007669"/>
    <property type="project" value="TreeGrafter"/>
</dbReference>
<dbReference type="GO" id="GO:0003723">
    <property type="term" value="F:RNA binding"/>
    <property type="evidence" value="ECO:0007669"/>
    <property type="project" value="UniProtKB-UniRule"/>
</dbReference>
<keyword evidence="11" id="KW-1185">Reference proteome</keyword>
<feature type="binding site" evidence="7 8">
    <location>
        <position position="66"/>
    </location>
    <ligand>
        <name>S-adenosyl-L-methionine</name>
        <dbReference type="ChEBI" id="CHEBI:59789"/>
    </ligand>
</feature>
<dbReference type="GO" id="GO:0052908">
    <property type="term" value="F:16S rRNA (adenine(1518)-N(6)/adenine(1519)-N(6))-dimethyltransferase activity"/>
    <property type="evidence" value="ECO:0007669"/>
    <property type="project" value="UniProtKB-EC"/>
</dbReference>
<dbReference type="RefSeq" id="WP_077754586.1">
    <property type="nucleotide sequence ID" value="NZ_CP014782.1"/>
</dbReference>
<dbReference type="InterPro" id="IPR023165">
    <property type="entry name" value="rRNA_Ade_diMease-like_C"/>
</dbReference>
<comment type="subcellular location">
    <subcellularLocation>
        <location evidence="7">Cytoplasm</location>
    </subcellularLocation>
</comment>
<dbReference type="FunFam" id="1.10.8.100:FF:000001">
    <property type="entry name" value="Ribosomal RNA small subunit methyltransferase A"/>
    <property type="match status" value="1"/>
</dbReference>
<feature type="binding site" evidence="7 8">
    <location>
        <position position="18"/>
    </location>
    <ligand>
        <name>S-adenosyl-L-methionine</name>
        <dbReference type="ChEBI" id="CHEBI:59789"/>
    </ligand>
</feature>
<reference evidence="10 11" key="1">
    <citation type="submission" date="2016-03" db="EMBL/GenBank/DDBJ databases">
        <title>Complete genome sequence of Shewanella psychrophila WP2, a deep sea bacterium isolated from west Pacific sediment.</title>
        <authorList>
            <person name="Xu G."/>
            <person name="Jian H."/>
        </authorList>
    </citation>
    <scope>NUCLEOTIDE SEQUENCE [LARGE SCALE GENOMIC DNA]</scope>
    <source>
        <strain evidence="10 11">WP2</strain>
    </source>
</reference>
<dbReference type="PROSITE" id="PS01131">
    <property type="entry name" value="RRNA_A_DIMETH"/>
    <property type="match status" value="1"/>
</dbReference>
<dbReference type="OrthoDB" id="9814755at2"/>
<keyword evidence="2 7" id="KW-0698">rRNA processing</keyword>
<comment type="similarity">
    <text evidence="7">Belongs to the class I-like SAM-binding methyltransferase superfamily. rRNA adenine N(6)-methyltransferase family. RsmA subfamily.</text>
</comment>
<dbReference type="STRING" id="225848.Sps_04644"/>
<evidence type="ECO:0000256" key="5">
    <source>
        <dbReference type="ARBA" id="ARBA00022691"/>
    </source>
</evidence>
<gene>
    <name evidence="7" type="primary">rsmA</name>
    <name evidence="7" type="synonym">ksgA</name>
    <name evidence="10" type="ORF">Sps_04644</name>
</gene>
<dbReference type="Gene3D" id="3.40.50.150">
    <property type="entry name" value="Vaccinia Virus protein VP39"/>
    <property type="match status" value="1"/>
</dbReference>
<comment type="catalytic activity">
    <reaction evidence="7">
        <text>adenosine(1518)/adenosine(1519) in 16S rRNA + 4 S-adenosyl-L-methionine = N(6)-dimethyladenosine(1518)/N(6)-dimethyladenosine(1519) in 16S rRNA + 4 S-adenosyl-L-homocysteine + 4 H(+)</text>
        <dbReference type="Rhea" id="RHEA:19609"/>
        <dbReference type="Rhea" id="RHEA-COMP:10232"/>
        <dbReference type="Rhea" id="RHEA-COMP:10233"/>
        <dbReference type="ChEBI" id="CHEBI:15378"/>
        <dbReference type="ChEBI" id="CHEBI:57856"/>
        <dbReference type="ChEBI" id="CHEBI:59789"/>
        <dbReference type="ChEBI" id="CHEBI:74411"/>
        <dbReference type="ChEBI" id="CHEBI:74493"/>
        <dbReference type="EC" id="2.1.1.182"/>
    </reaction>
</comment>
<dbReference type="KEGG" id="spsw:Sps_04644"/>
<name>A0A1S6HW55_9GAMM</name>
<dbReference type="EC" id="2.1.1.182" evidence="7"/>
<keyword evidence="5 7" id="KW-0949">S-adenosyl-L-methionine</keyword>
<evidence type="ECO:0000256" key="1">
    <source>
        <dbReference type="ARBA" id="ARBA00022490"/>
    </source>
</evidence>
<dbReference type="InterPro" id="IPR011530">
    <property type="entry name" value="rRNA_adenine_dimethylase"/>
</dbReference>
<dbReference type="InterPro" id="IPR029063">
    <property type="entry name" value="SAM-dependent_MTases_sf"/>
</dbReference>
<dbReference type="AlphaFoldDB" id="A0A1S6HW55"/>
<dbReference type="PANTHER" id="PTHR11727">
    <property type="entry name" value="DIMETHYLADENOSINE TRANSFERASE"/>
    <property type="match status" value="1"/>
</dbReference>
<keyword evidence="3 7" id="KW-0489">Methyltransferase</keyword>
<dbReference type="InterPro" id="IPR020598">
    <property type="entry name" value="rRNA_Ade_methylase_Trfase_N"/>
</dbReference>
<keyword evidence="4 7" id="KW-0808">Transferase</keyword>
<dbReference type="Gene3D" id="1.10.8.100">
    <property type="entry name" value="Ribosomal RNA adenine dimethylase-like, domain 2"/>
    <property type="match status" value="1"/>
</dbReference>
<feature type="binding site" evidence="7 8">
    <location>
        <position position="45"/>
    </location>
    <ligand>
        <name>S-adenosyl-L-methionine</name>
        <dbReference type="ChEBI" id="CHEBI:59789"/>
    </ligand>
</feature>
<dbReference type="NCBIfam" id="TIGR00755">
    <property type="entry name" value="ksgA"/>
    <property type="match status" value="1"/>
</dbReference>
<feature type="binding site" evidence="7 8">
    <location>
        <position position="20"/>
    </location>
    <ligand>
        <name>S-adenosyl-L-methionine</name>
        <dbReference type="ChEBI" id="CHEBI:59789"/>
    </ligand>
</feature>
<dbReference type="SMART" id="SM00650">
    <property type="entry name" value="rADc"/>
    <property type="match status" value="1"/>
</dbReference>
<protein>
    <recommendedName>
        <fullName evidence="7">Ribosomal RNA small subunit methyltransferase A</fullName>
        <ecNumber evidence="7">2.1.1.182</ecNumber>
    </recommendedName>
    <alternativeName>
        <fullName evidence="7">16S rRNA (adenine(1518)-N(6)/adenine(1519)-N(6))-dimethyltransferase</fullName>
    </alternativeName>
    <alternativeName>
        <fullName evidence="7">16S rRNA dimethyladenosine transferase</fullName>
    </alternativeName>
    <alternativeName>
        <fullName evidence="7">16S rRNA dimethylase</fullName>
    </alternativeName>
    <alternativeName>
        <fullName evidence="7">S-adenosylmethionine-6-N', N'-adenosyl(rRNA) dimethyltransferase</fullName>
    </alternativeName>
</protein>
<evidence type="ECO:0000256" key="6">
    <source>
        <dbReference type="ARBA" id="ARBA00022884"/>
    </source>
</evidence>
<evidence type="ECO:0000256" key="3">
    <source>
        <dbReference type="ARBA" id="ARBA00022603"/>
    </source>
</evidence>
<proteinExistence type="inferred from homology"/>
<dbReference type="EMBL" id="CP014782">
    <property type="protein sequence ID" value="AQS39729.1"/>
    <property type="molecule type" value="Genomic_DNA"/>
</dbReference>